<keyword evidence="5" id="KW-0732">Signal</keyword>
<evidence type="ECO:0000256" key="1">
    <source>
        <dbReference type="ARBA" id="ARBA00009865"/>
    </source>
</evidence>
<evidence type="ECO:0000313" key="6">
    <source>
        <dbReference type="EMBL" id="UJO15151.1"/>
    </source>
</evidence>
<dbReference type="PANTHER" id="PTHR22925">
    <property type="entry name" value="GLYCOSYL HYDROLASE 43 FAMILY MEMBER"/>
    <property type="match status" value="1"/>
</dbReference>
<dbReference type="AlphaFoldDB" id="A0A9Q8P6N9"/>
<dbReference type="SUPFAM" id="SSF75005">
    <property type="entry name" value="Arabinanase/levansucrase/invertase"/>
    <property type="match status" value="1"/>
</dbReference>
<dbReference type="InterPro" id="IPR023296">
    <property type="entry name" value="Glyco_hydro_beta-prop_sf"/>
</dbReference>
<name>A0A9Q8P6N9_PASFU</name>
<dbReference type="Proteomes" id="UP000756132">
    <property type="component" value="Chromosome 3"/>
</dbReference>
<sequence>MLFKSLVLASILGVATAHSGYGSSQARDVTFTNSRRLLFDADGNQIDAYGSKVNFFNGSYYLYGNSFSIEGIAFGVKSYSSIDLENWKYNGFLWDQNSIPPYHELGGYGRPHIVYNKQNKQYVLWANAGSSGYMVATSTSPSGPFTFLNKTAAIDPQLASLQPSDHMVTTLANGTGYLIFGALNFRDPRAGSIWPPIFQGLHISELTSDYENTTSLSYPVRSADNDLIDEEAESPDFFERNGWHYVSGSNTCGYCNGSLGLIYRSRSWQGPWSRQIIAGYSCNGQHEGVLPLTDPKTKETSYVWHSTSVPGGPRTGFGGHIFQPLKFNEDGSVQELDCTADAKFTVPLTLGSGSVATGNATDCVDGTPRDAVYTPVCDSDQFDLYQTWKVSKNGTLKSVAVNIARSVQTVPLALTVFKFDSYDDLIMPEYKWTPLGTTSLNATALSYTFDTATIPITSNSTVKAGDLLGLAIIGQDFAPYCHLEYDASGDADRVLFQRGAGQNSWRGLKGRTSPLYKREGKGVKVFGSYV</sequence>
<dbReference type="PANTHER" id="PTHR22925:SF3">
    <property type="entry name" value="GLYCOSYL HYDROLASE FAMILY PROTEIN 43"/>
    <property type="match status" value="1"/>
</dbReference>
<evidence type="ECO:0000256" key="4">
    <source>
        <dbReference type="RuleBase" id="RU361187"/>
    </source>
</evidence>
<dbReference type="OMA" id="PYCHLEY"/>
<protein>
    <recommendedName>
        <fullName evidence="8">Arabinanase/levansucrase/invertase</fullName>
    </recommendedName>
</protein>
<keyword evidence="3 4" id="KW-0326">Glycosidase</keyword>
<dbReference type="Pfam" id="PF04616">
    <property type="entry name" value="Glyco_hydro_43"/>
    <property type="match status" value="1"/>
</dbReference>
<dbReference type="Gene3D" id="2.115.10.20">
    <property type="entry name" value="Glycosyl hydrolase domain, family 43"/>
    <property type="match status" value="1"/>
</dbReference>
<feature type="chain" id="PRO_5040233729" description="Arabinanase/levansucrase/invertase" evidence="5">
    <location>
        <begin position="18"/>
        <end position="530"/>
    </location>
</feature>
<reference evidence="6" key="2">
    <citation type="journal article" date="2022" name="Microb. Genom.">
        <title>A chromosome-scale genome assembly of the tomato pathogen Cladosporium fulvum reveals a compartmentalized genome architecture and the presence of a dispensable chromosome.</title>
        <authorList>
            <person name="Zaccaron A.Z."/>
            <person name="Chen L.H."/>
            <person name="Samaras A."/>
            <person name="Stergiopoulos I."/>
        </authorList>
    </citation>
    <scope>NUCLEOTIDE SEQUENCE</scope>
    <source>
        <strain evidence="6">Race5_Kim</strain>
    </source>
</reference>
<dbReference type="GO" id="GO:0004553">
    <property type="term" value="F:hydrolase activity, hydrolyzing O-glycosyl compounds"/>
    <property type="evidence" value="ECO:0007669"/>
    <property type="project" value="InterPro"/>
</dbReference>
<dbReference type="GeneID" id="71988033"/>
<evidence type="ECO:0000256" key="3">
    <source>
        <dbReference type="ARBA" id="ARBA00023295"/>
    </source>
</evidence>
<keyword evidence="2 4" id="KW-0378">Hydrolase</keyword>
<comment type="similarity">
    <text evidence="1 4">Belongs to the glycosyl hydrolase 43 family.</text>
</comment>
<dbReference type="InterPro" id="IPR006710">
    <property type="entry name" value="Glyco_hydro_43"/>
</dbReference>
<evidence type="ECO:0000256" key="5">
    <source>
        <dbReference type="SAM" id="SignalP"/>
    </source>
</evidence>
<feature type="signal peptide" evidence="5">
    <location>
        <begin position="1"/>
        <end position="17"/>
    </location>
</feature>
<evidence type="ECO:0000256" key="2">
    <source>
        <dbReference type="ARBA" id="ARBA00022801"/>
    </source>
</evidence>
<gene>
    <name evidence="6" type="ORF">CLAFUR5_08155</name>
</gene>
<reference evidence="6" key="1">
    <citation type="submission" date="2021-12" db="EMBL/GenBank/DDBJ databases">
        <authorList>
            <person name="Zaccaron A."/>
            <person name="Stergiopoulos I."/>
        </authorList>
    </citation>
    <scope>NUCLEOTIDE SEQUENCE</scope>
    <source>
        <strain evidence="6">Race5_Kim</strain>
    </source>
</reference>
<dbReference type="RefSeq" id="XP_047759517.1">
    <property type="nucleotide sequence ID" value="XM_047907303.1"/>
</dbReference>
<dbReference type="OrthoDB" id="9970295at2759"/>
<evidence type="ECO:0000313" key="7">
    <source>
        <dbReference type="Proteomes" id="UP000756132"/>
    </source>
</evidence>
<proteinExistence type="inferred from homology"/>
<dbReference type="EMBL" id="CP090165">
    <property type="protein sequence ID" value="UJO15151.1"/>
    <property type="molecule type" value="Genomic_DNA"/>
</dbReference>
<evidence type="ECO:0008006" key="8">
    <source>
        <dbReference type="Google" id="ProtNLM"/>
    </source>
</evidence>
<keyword evidence="7" id="KW-1185">Reference proteome</keyword>
<dbReference type="KEGG" id="ffu:CLAFUR5_08155"/>
<accession>A0A9Q8P6N9</accession>
<organism evidence="6 7">
    <name type="scientific">Passalora fulva</name>
    <name type="common">Tomato leaf mold</name>
    <name type="synonym">Cladosporium fulvum</name>
    <dbReference type="NCBI Taxonomy" id="5499"/>
    <lineage>
        <taxon>Eukaryota</taxon>
        <taxon>Fungi</taxon>
        <taxon>Dikarya</taxon>
        <taxon>Ascomycota</taxon>
        <taxon>Pezizomycotina</taxon>
        <taxon>Dothideomycetes</taxon>
        <taxon>Dothideomycetidae</taxon>
        <taxon>Mycosphaerellales</taxon>
        <taxon>Mycosphaerellaceae</taxon>
        <taxon>Fulvia</taxon>
    </lineage>
</organism>
<dbReference type="GO" id="GO:0005975">
    <property type="term" value="P:carbohydrate metabolic process"/>
    <property type="evidence" value="ECO:0007669"/>
    <property type="project" value="InterPro"/>
</dbReference>